<name>A0A7X1KB13_9SPHN</name>
<keyword evidence="3" id="KW-1185">Reference proteome</keyword>
<reference evidence="2 3" key="1">
    <citation type="submission" date="2020-08" db="EMBL/GenBank/DDBJ databases">
        <title>The genome sequence of Novosphingobium flavum 4Y4.</title>
        <authorList>
            <person name="Liu Y."/>
        </authorList>
    </citation>
    <scope>NUCLEOTIDE SEQUENCE [LARGE SCALE GENOMIC DNA]</scope>
    <source>
        <strain evidence="2 3">4Y4</strain>
    </source>
</reference>
<dbReference type="Pfam" id="PF06676">
    <property type="entry name" value="DUF1178"/>
    <property type="match status" value="1"/>
</dbReference>
<dbReference type="Proteomes" id="UP000520156">
    <property type="component" value="Unassembled WGS sequence"/>
</dbReference>
<feature type="region of interest" description="Disordered" evidence="1">
    <location>
        <begin position="53"/>
        <end position="87"/>
    </location>
</feature>
<feature type="compositionally biased region" description="Low complexity" evidence="1">
    <location>
        <begin position="72"/>
        <end position="87"/>
    </location>
</feature>
<organism evidence="2 3">
    <name type="scientific">Novosphingobium aerophilum</name>
    <dbReference type="NCBI Taxonomy" id="2839843"/>
    <lineage>
        <taxon>Bacteria</taxon>
        <taxon>Pseudomonadati</taxon>
        <taxon>Pseudomonadota</taxon>
        <taxon>Alphaproteobacteria</taxon>
        <taxon>Sphingomonadales</taxon>
        <taxon>Sphingomonadaceae</taxon>
        <taxon>Novosphingobium</taxon>
    </lineage>
</organism>
<evidence type="ECO:0000256" key="1">
    <source>
        <dbReference type="SAM" id="MobiDB-lite"/>
    </source>
</evidence>
<protein>
    <submittedName>
        <fullName evidence="2">DUF1178 family protein</fullName>
    </submittedName>
</protein>
<evidence type="ECO:0000313" key="3">
    <source>
        <dbReference type="Proteomes" id="UP000520156"/>
    </source>
</evidence>
<dbReference type="InterPro" id="IPR009562">
    <property type="entry name" value="DUF1178"/>
</dbReference>
<dbReference type="PIRSF" id="PIRSF032131">
    <property type="entry name" value="UCP032131"/>
    <property type="match status" value="1"/>
</dbReference>
<proteinExistence type="predicted"/>
<dbReference type="RefSeq" id="WP_185682223.1">
    <property type="nucleotide sequence ID" value="NZ_JACLAU010000003.1"/>
</dbReference>
<dbReference type="AlphaFoldDB" id="A0A7X1KB13"/>
<accession>A0A7X1KB13</accession>
<dbReference type="EMBL" id="JACLAU010000003">
    <property type="protein sequence ID" value="MBC2650796.1"/>
    <property type="molecule type" value="Genomic_DNA"/>
</dbReference>
<gene>
    <name evidence="2" type="ORF">H7F49_03700</name>
</gene>
<evidence type="ECO:0000313" key="2">
    <source>
        <dbReference type="EMBL" id="MBC2650796.1"/>
    </source>
</evidence>
<sequence>MIVFDLACRAAGHRFEGWFSSSDDFDRQQASGLLACPLCGSADVAKAVMAPNVGRKGNQRPEPVRAAAPESLAPAPTPAGALTNTGPALPPEAIAMFRAMAAAQAEALKSSRWVGDRFADQARAMHYGERDHEPIHGQATADEARDLIEEGIAVAPLLVPVIPPDQAN</sequence>
<comment type="caution">
    <text evidence="2">The sequence shown here is derived from an EMBL/GenBank/DDBJ whole genome shotgun (WGS) entry which is preliminary data.</text>
</comment>